<reference evidence="1" key="1">
    <citation type="submission" date="2022-10" db="EMBL/GenBank/DDBJ databases">
        <title>Complete genome sequence of Agrobacterium salinitolerans CFBP5507.</title>
        <authorList>
            <person name="Tchabashvili S."/>
            <person name="Yen H.-C."/>
            <person name="Haryono M."/>
            <person name="Lin Y.-C."/>
            <person name="Lai E.-M."/>
            <person name="Kuo C.-H."/>
        </authorList>
    </citation>
    <scope>NUCLEOTIDE SEQUENCE</scope>
    <source>
        <strain evidence="1">CFBP5507</strain>
    </source>
</reference>
<evidence type="ECO:0000313" key="2">
    <source>
        <dbReference type="Proteomes" id="UP000298735"/>
    </source>
</evidence>
<evidence type="ECO:0000313" key="1">
    <source>
        <dbReference type="EMBL" id="UYZ06788.1"/>
    </source>
</evidence>
<dbReference type="AlphaFoldDB" id="A0A9X9K8N8"/>
<dbReference type="RefSeq" id="WP_170985551.1">
    <property type="nucleotide sequence ID" value="NZ_CP074393.1"/>
</dbReference>
<proteinExistence type="predicted"/>
<dbReference type="KEGG" id="asal:CFBP5507_11105"/>
<name>A0A9X9K8N8_9HYPH</name>
<dbReference type="EMBL" id="CP109968">
    <property type="protein sequence ID" value="UYZ06788.1"/>
    <property type="molecule type" value="Genomic_DNA"/>
</dbReference>
<accession>A0A9X9K8N8</accession>
<dbReference type="Proteomes" id="UP000298735">
    <property type="component" value="Chromosome Circular"/>
</dbReference>
<sequence length="69" mass="7294">MATGAISLNRFWNATVSFAVSVEIRLCADLSEIRRPLRAQAQGISAEDVVSVGFYLPVTGVAAGGKARK</sequence>
<protein>
    <submittedName>
        <fullName evidence="1">Uncharacterized protein</fullName>
    </submittedName>
</protein>
<organism evidence="1 2">
    <name type="scientific">Agrobacterium salinitolerans</name>
    <dbReference type="NCBI Taxonomy" id="1183413"/>
    <lineage>
        <taxon>Bacteria</taxon>
        <taxon>Pseudomonadati</taxon>
        <taxon>Pseudomonadota</taxon>
        <taxon>Alphaproteobacteria</taxon>
        <taxon>Hyphomicrobiales</taxon>
        <taxon>Rhizobiaceae</taxon>
        <taxon>Rhizobium/Agrobacterium group</taxon>
        <taxon>Agrobacterium</taxon>
    </lineage>
</organism>
<gene>
    <name evidence="1" type="ORF">CFBP5507_11105</name>
</gene>